<dbReference type="Proteomes" id="UP000482155">
    <property type="component" value="Unassembled WGS sequence"/>
</dbReference>
<dbReference type="InterPro" id="IPR011330">
    <property type="entry name" value="Glyco_hydro/deAcase_b/a-brl"/>
</dbReference>
<keyword evidence="3" id="KW-1185">Reference proteome</keyword>
<dbReference type="EMBL" id="JAAIVB010000082">
    <property type="protein sequence ID" value="NEX64577.1"/>
    <property type="molecule type" value="Genomic_DNA"/>
</dbReference>
<comment type="caution">
    <text evidence="2">The sequence shown here is derived from an EMBL/GenBank/DDBJ whole genome shotgun (WGS) entry which is preliminary data.</text>
</comment>
<dbReference type="InterPro" id="IPR002509">
    <property type="entry name" value="NODB_dom"/>
</dbReference>
<dbReference type="InterPro" id="IPR029062">
    <property type="entry name" value="Class_I_gatase-like"/>
</dbReference>
<proteinExistence type="predicted"/>
<accession>A0A6B3SV30</accession>
<name>A0A6B3SV30_9BURK</name>
<evidence type="ECO:0000313" key="2">
    <source>
        <dbReference type="EMBL" id="NEX64577.1"/>
    </source>
</evidence>
<feature type="domain" description="NodB homology" evidence="1">
    <location>
        <begin position="297"/>
        <end position="398"/>
    </location>
</feature>
<evidence type="ECO:0000259" key="1">
    <source>
        <dbReference type="Pfam" id="PF01522"/>
    </source>
</evidence>
<protein>
    <submittedName>
        <fullName evidence="2">Polysaccharide deacetylase family protein</fullName>
    </submittedName>
</protein>
<organism evidence="2 3">
    <name type="scientific">Noviherbaspirillum galbum</name>
    <dbReference type="NCBI Taxonomy" id="2709383"/>
    <lineage>
        <taxon>Bacteria</taxon>
        <taxon>Pseudomonadati</taxon>
        <taxon>Pseudomonadota</taxon>
        <taxon>Betaproteobacteria</taxon>
        <taxon>Burkholderiales</taxon>
        <taxon>Oxalobacteraceae</taxon>
        <taxon>Noviherbaspirillum</taxon>
    </lineage>
</organism>
<sequence length="599" mass="67518">MIDTPLTRTARLRQRLAVKRRVIRVCWLLLSFLSGQVFAAGALNNIYLYRSPATTMFFQVNGSDYSAMLQPWREYLKSFGRDFREVRKKDLLAGLEPGVLVLGSTLLLGEDERSAINAYLQRGGSLLATWGTGARDGRGRWNGYRFIEKTFDMTVDGEINADSERLFMMPNGDGPLTWPLPAGMRMYMGKVAEPLLRIHGPQLAARYMDWGRTPSLDTPDGAISYAEIQGARRVYLSFPESTWSTLPDKQMRLMLDAVMSWLRRQPRSWLAAWPKGKLAAGLLEMDTEDKFPNAINFADDLEKAGIQGTFYCLTSEAIKYPDVVRQLRQRGHELAYHADIHIGFAGQPAQQQEERLQSMLEQMGDILGPDTSMLTGFRAPTESYDRITELLLRKYGMRHHAADPASTEARLPFFSAADPRFGVDDALVVLPRTNYDDINFKTSGFDDERIAKQLVRDFEESVEMGALGLLSVHSQSYGPEGSMTLGMPTLLRYIGQRREKIWLVRADEITEWWRKRAHVSLTSDPNGTGETVDILVRPPVKVDGLTVMVTHPARGKMPIQVRALTTGAPETKLMPVDEYRTAIVLGNTSPGSYRFEVKF</sequence>
<dbReference type="GO" id="GO:0016810">
    <property type="term" value="F:hydrolase activity, acting on carbon-nitrogen (but not peptide) bonds"/>
    <property type="evidence" value="ECO:0007669"/>
    <property type="project" value="InterPro"/>
</dbReference>
<dbReference type="GO" id="GO:0005975">
    <property type="term" value="P:carbohydrate metabolic process"/>
    <property type="evidence" value="ECO:0007669"/>
    <property type="project" value="InterPro"/>
</dbReference>
<dbReference type="AlphaFoldDB" id="A0A6B3SV30"/>
<gene>
    <name evidence="2" type="ORF">G3574_26150</name>
</gene>
<evidence type="ECO:0000313" key="3">
    <source>
        <dbReference type="Proteomes" id="UP000482155"/>
    </source>
</evidence>
<dbReference type="Pfam" id="PF01522">
    <property type="entry name" value="Polysacc_deac_1"/>
    <property type="match status" value="1"/>
</dbReference>
<dbReference type="RefSeq" id="WP_163968513.1">
    <property type="nucleotide sequence ID" value="NZ_JAAIVB010000082.1"/>
</dbReference>
<dbReference type="SUPFAM" id="SSF88713">
    <property type="entry name" value="Glycoside hydrolase/deacetylase"/>
    <property type="match status" value="1"/>
</dbReference>
<dbReference type="Gene3D" id="3.20.20.370">
    <property type="entry name" value="Glycoside hydrolase/deacetylase"/>
    <property type="match status" value="1"/>
</dbReference>
<reference evidence="2 3" key="1">
    <citation type="submission" date="2020-02" db="EMBL/GenBank/DDBJ databases">
        <authorList>
            <person name="Kim M.K."/>
        </authorList>
    </citation>
    <scope>NUCLEOTIDE SEQUENCE [LARGE SCALE GENOMIC DNA]</scope>
    <source>
        <strain evidence="2 3">17J57-3</strain>
    </source>
</reference>
<dbReference type="Gene3D" id="3.40.50.880">
    <property type="match status" value="1"/>
</dbReference>